<accession>A0A8X6H165</accession>
<name>A0A8X6H165_TRICU</name>
<protein>
    <submittedName>
        <fullName evidence="1">Uncharacterized protein</fullName>
    </submittedName>
</protein>
<evidence type="ECO:0000313" key="1">
    <source>
        <dbReference type="EMBL" id="GFQ94153.1"/>
    </source>
</evidence>
<keyword evidence="2" id="KW-1185">Reference proteome</keyword>
<evidence type="ECO:0000313" key="2">
    <source>
        <dbReference type="Proteomes" id="UP000887116"/>
    </source>
</evidence>
<gene>
    <name evidence="1" type="ORF">TNCT_178501</name>
</gene>
<organism evidence="1 2">
    <name type="scientific">Trichonephila clavata</name>
    <name type="common">Joro spider</name>
    <name type="synonym">Nephila clavata</name>
    <dbReference type="NCBI Taxonomy" id="2740835"/>
    <lineage>
        <taxon>Eukaryota</taxon>
        <taxon>Metazoa</taxon>
        <taxon>Ecdysozoa</taxon>
        <taxon>Arthropoda</taxon>
        <taxon>Chelicerata</taxon>
        <taxon>Arachnida</taxon>
        <taxon>Araneae</taxon>
        <taxon>Araneomorphae</taxon>
        <taxon>Entelegynae</taxon>
        <taxon>Araneoidea</taxon>
        <taxon>Nephilidae</taxon>
        <taxon>Trichonephila</taxon>
    </lineage>
</organism>
<dbReference type="Proteomes" id="UP000887116">
    <property type="component" value="Unassembled WGS sequence"/>
</dbReference>
<reference evidence="1" key="1">
    <citation type="submission" date="2020-07" db="EMBL/GenBank/DDBJ databases">
        <title>Multicomponent nature underlies the extraordinary mechanical properties of spider dragline silk.</title>
        <authorList>
            <person name="Kono N."/>
            <person name="Nakamura H."/>
            <person name="Mori M."/>
            <person name="Yoshida Y."/>
            <person name="Ohtoshi R."/>
            <person name="Malay A.D."/>
            <person name="Moran D.A.P."/>
            <person name="Tomita M."/>
            <person name="Numata K."/>
            <person name="Arakawa K."/>
        </authorList>
    </citation>
    <scope>NUCLEOTIDE SEQUENCE</scope>
</reference>
<dbReference type="OrthoDB" id="409048at2759"/>
<proteinExistence type="predicted"/>
<dbReference type="AlphaFoldDB" id="A0A8X6H165"/>
<dbReference type="EMBL" id="BMAO01024267">
    <property type="protein sequence ID" value="GFQ94153.1"/>
    <property type="molecule type" value="Genomic_DNA"/>
</dbReference>
<comment type="caution">
    <text evidence="1">The sequence shown here is derived from an EMBL/GenBank/DDBJ whole genome shotgun (WGS) entry which is preliminary data.</text>
</comment>
<sequence>MEDILNSYKLELLYNESDIPTYLHYNGTGTTRDLTLASADISNVVEREVIYDPGSGLGKIVTTFNFNTKKSLGNSVWHGWNFTKANWNAFTLDLESIFGFLLVSVKKARVLIARFLDLQKLFSVPQKSGYQEASNLNLNFSGMKILPFLRKNLLWLVLLWNIPKRPRIFINIKFFKKNIY</sequence>